<accession>A0ABR6PEA1</accession>
<dbReference type="InterPro" id="IPR011051">
    <property type="entry name" value="RmlC_Cupin_sf"/>
</dbReference>
<dbReference type="SUPFAM" id="SSF51182">
    <property type="entry name" value="RmlC-like cupins"/>
    <property type="match status" value="1"/>
</dbReference>
<reference evidence="3 4" key="1">
    <citation type="submission" date="2020-08" db="EMBL/GenBank/DDBJ databases">
        <title>Genomic Encyclopedia of Type Strains, Phase IV (KMG-V): Genome sequencing to study the core and pangenomes of soil and plant-associated prokaryotes.</title>
        <authorList>
            <person name="Whitman W."/>
        </authorList>
    </citation>
    <scope>NUCLEOTIDE SEQUENCE [LARGE SCALE GENOMIC DNA]</scope>
    <source>
        <strain evidence="3 4">ANJLi2</strain>
    </source>
</reference>
<feature type="domain" description="Cupin type-2" evidence="2">
    <location>
        <begin position="62"/>
        <end position="130"/>
    </location>
</feature>
<evidence type="ECO:0000313" key="4">
    <source>
        <dbReference type="Proteomes" id="UP000541583"/>
    </source>
</evidence>
<feature type="chain" id="PRO_5046225367" evidence="1">
    <location>
        <begin position="21"/>
        <end position="150"/>
    </location>
</feature>
<dbReference type="Proteomes" id="UP000541583">
    <property type="component" value="Unassembled WGS sequence"/>
</dbReference>
<evidence type="ECO:0000259" key="2">
    <source>
        <dbReference type="Pfam" id="PF07883"/>
    </source>
</evidence>
<dbReference type="InterPro" id="IPR014710">
    <property type="entry name" value="RmlC-like_jellyroll"/>
</dbReference>
<comment type="caution">
    <text evidence="3">The sequence shown here is derived from an EMBL/GenBank/DDBJ whole genome shotgun (WGS) entry which is preliminary data.</text>
</comment>
<dbReference type="Pfam" id="PF07883">
    <property type="entry name" value="Cupin_2"/>
    <property type="match status" value="1"/>
</dbReference>
<dbReference type="PANTHER" id="PTHR38599:SF1">
    <property type="entry name" value="CUPIN DOMAIN PROTEIN (AFU_ORTHOLOGUE AFUA_3G13620)"/>
    <property type="match status" value="1"/>
</dbReference>
<dbReference type="RefSeq" id="WP_217696187.1">
    <property type="nucleotide sequence ID" value="NZ_FTMG01000001.1"/>
</dbReference>
<feature type="signal peptide" evidence="1">
    <location>
        <begin position="1"/>
        <end position="20"/>
    </location>
</feature>
<sequence>MKNLVVIMMISLAFAGAVNAANLSPVKNTAGYVTLKDSIIRKRIFMAEFPARNVSSVDVREITFKPKQKTGRHLHPIPVMGYIVSGTVLFEAEGQSARVLHAGDAFYEPANTPIAHFDNQSDTEPLKFVAYYLLNGEKELIKMLPEKSGK</sequence>
<dbReference type="PANTHER" id="PTHR38599">
    <property type="entry name" value="CUPIN DOMAIN PROTEIN (AFU_ORTHOLOGUE AFUA_3G13620)"/>
    <property type="match status" value="1"/>
</dbReference>
<protein>
    <submittedName>
        <fullName evidence="3">Quercetin dioxygenase-like cupin family protein</fullName>
    </submittedName>
</protein>
<organism evidence="3 4">
    <name type="scientific">Mucilaginibacter lappiensis</name>
    <dbReference type="NCBI Taxonomy" id="354630"/>
    <lineage>
        <taxon>Bacteria</taxon>
        <taxon>Pseudomonadati</taxon>
        <taxon>Bacteroidota</taxon>
        <taxon>Sphingobacteriia</taxon>
        <taxon>Sphingobacteriales</taxon>
        <taxon>Sphingobacteriaceae</taxon>
        <taxon>Mucilaginibacter</taxon>
    </lineage>
</organism>
<evidence type="ECO:0000313" key="3">
    <source>
        <dbReference type="EMBL" id="MBB6108063.1"/>
    </source>
</evidence>
<gene>
    <name evidence="3" type="ORF">HDF23_000793</name>
</gene>
<keyword evidence="4" id="KW-1185">Reference proteome</keyword>
<dbReference type="EMBL" id="JACHCB010000001">
    <property type="protein sequence ID" value="MBB6108063.1"/>
    <property type="molecule type" value="Genomic_DNA"/>
</dbReference>
<evidence type="ECO:0000256" key="1">
    <source>
        <dbReference type="SAM" id="SignalP"/>
    </source>
</evidence>
<proteinExistence type="predicted"/>
<keyword evidence="1" id="KW-0732">Signal</keyword>
<dbReference type="InterPro" id="IPR013096">
    <property type="entry name" value="Cupin_2"/>
</dbReference>
<dbReference type="Gene3D" id="2.60.120.10">
    <property type="entry name" value="Jelly Rolls"/>
    <property type="match status" value="1"/>
</dbReference>
<name>A0ABR6PEA1_9SPHI</name>